<dbReference type="InterPro" id="IPR036388">
    <property type="entry name" value="WH-like_DNA-bd_sf"/>
</dbReference>
<reference evidence="2 3" key="1">
    <citation type="submission" date="2018-06" db="EMBL/GenBank/DDBJ databases">
        <title>Genomic Encyclopedia of Archaeal and Bacterial Type Strains, Phase II (KMG-II): from individual species to whole genera.</title>
        <authorList>
            <person name="Goeker M."/>
        </authorList>
    </citation>
    <scope>NUCLEOTIDE SEQUENCE [LARGE SCALE GENOMIC DNA]</scope>
    <source>
        <strain evidence="2 3">DSM 22011</strain>
    </source>
</reference>
<dbReference type="SMART" id="SM00347">
    <property type="entry name" value="HTH_MARR"/>
    <property type="match status" value="1"/>
</dbReference>
<dbReference type="AlphaFoldDB" id="A0A327XX34"/>
<dbReference type="PRINTS" id="PR00598">
    <property type="entry name" value="HTHMARR"/>
</dbReference>
<evidence type="ECO:0000313" key="2">
    <source>
        <dbReference type="EMBL" id="RAK13300.1"/>
    </source>
</evidence>
<dbReference type="EMBL" id="QLMG01000036">
    <property type="protein sequence ID" value="RAK13300.1"/>
    <property type="molecule type" value="Genomic_DNA"/>
</dbReference>
<dbReference type="RefSeq" id="WP_009506400.1">
    <property type="nucleotide sequence ID" value="NZ_LIGL01000059.1"/>
</dbReference>
<keyword evidence="3" id="KW-1185">Reference proteome</keyword>
<dbReference type="GO" id="GO:0003677">
    <property type="term" value="F:DNA binding"/>
    <property type="evidence" value="ECO:0007669"/>
    <property type="project" value="UniProtKB-KW"/>
</dbReference>
<dbReference type="PROSITE" id="PS50995">
    <property type="entry name" value="HTH_MARR_2"/>
    <property type="match status" value="1"/>
</dbReference>
<dbReference type="Pfam" id="PF12802">
    <property type="entry name" value="MarR_2"/>
    <property type="match status" value="1"/>
</dbReference>
<comment type="caution">
    <text evidence="2">The sequence shown here is derived from an EMBL/GenBank/DDBJ whole genome shotgun (WGS) entry which is preliminary data.</text>
</comment>
<dbReference type="SUPFAM" id="SSF46785">
    <property type="entry name" value="Winged helix' DNA-binding domain"/>
    <property type="match status" value="1"/>
</dbReference>
<dbReference type="InterPro" id="IPR036390">
    <property type="entry name" value="WH_DNA-bd_sf"/>
</dbReference>
<gene>
    <name evidence="2" type="ORF">ATI53_10362</name>
</gene>
<dbReference type="GO" id="GO:0006950">
    <property type="term" value="P:response to stress"/>
    <property type="evidence" value="ECO:0007669"/>
    <property type="project" value="TreeGrafter"/>
</dbReference>
<organism evidence="2 3">
    <name type="scientific">Salipiger aestuarii</name>
    <dbReference type="NCBI Taxonomy" id="568098"/>
    <lineage>
        <taxon>Bacteria</taxon>
        <taxon>Pseudomonadati</taxon>
        <taxon>Pseudomonadota</taxon>
        <taxon>Alphaproteobacteria</taxon>
        <taxon>Rhodobacterales</taxon>
        <taxon>Roseobacteraceae</taxon>
        <taxon>Salipiger</taxon>
    </lineage>
</organism>
<accession>A0A327XX34</accession>
<protein>
    <submittedName>
        <fullName evidence="2">DNA-binding MarR family transcriptional regulator</fullName>
    </submittedName>
</protein>
<keyword evidence="2" id="KW-0238">DNA-binding</keyword>
<sequence>MSAPGNASKPPAFAADACDEVAYNRVWFNLMRIQRSLGPKIARALRDEGLDDPVWYEILLELERAGPGGVAMADLEGRLFMPQYALSRHAQRLESTGWISRSPRPGPGRGQILALTPEGLGVHRRIWTVYETAIRAQLESRMTTDEAYALSRMLIRLYP</sequence>
<dbReference type="PANTHER" id="PTHR33164">
    <property type="entry name" value="TRANSCRIPTIONAL REGULATOR, MARR FAMILY"/>
    <property type="match status" value="1"/>
</dbReference>
<feature type="domain" description="HTH marR-type" evidence="1">
    <location>
        <begin position="23"/>
        <end position="159"/>
    </location>
</feature>
<evidence type="ECO:0000313" key="3">
    <source>
        <dbReference type="Proteomes" id="UP000249165"/>
    </source>
</evidence>
<evidence type="ECO:0000259" key="1">
    <source>
        <dbReference type="PROSITE" id="PS50995"/>
    </source>
</evidence>
<dbReference type="Gene3D" id="1.10.10.10">
    <property type="entry name" value="Winged helix-like DNA-binding domain superfamily/Winged helix DNA-binding domain"/>
    <property type="match status" value="1"/>
</dbReference>
<dbReference type="Proteomes" id="UP000249165">
    <property type="component" value="Unassembled WGS sequence"/>
</dbReference>
<proteinExistence type="predicted"/>
<dbReference type="GO" id="GO:0003700">
    <property type="term" value="F:DNA-binding transcription factor activity"/>
    <property type="evidence" value="ECO:0007669"/>
    <property type="project" value="InterPro"/>
</dbReference>
<dbReference type="InterPro" id="IPR039422">
    <property type="entry name" value="MarR/SlyA-like"/>
</dbReference>
<dbReference type="InterPro" id="IPR000835">
    <property type="entry name" value="HTH_MarR-typ"/>
</dbReference>
<name>A0A327XX34_9RHOB</name>
<dbReference type="PANTHER" id="PTHR33164:SF104">
    <property type="entry name" value="TRANSCRIPTIONAL REGULATORY PROTEIN"/>
    <property type="match status" value="1"/>
</dbReference>